<name>A0ABQ4ZWD5_9ASTR</name>
<accession>A0ABQ4ZWD5</accession>
<comment type="caution">
    <text evidence="2">The sequence shown here is derived from an EMBL/GenBank/DDBJ whole genome shotgun (WGS) entry which is preliminary data.</text>
</comment>
<dbReference type="EMBL" id="BQNB010011682">
    <property type="protein sequence ID" value="GJS93776.1"/>
    <property type="molecule type" value="Genomic_DNA"/>
</dbReference>
<feature type="compositionally biased region" description="Low complexity" evidence="1">
    <location>
        <begin position="93"/>
        <end position="105"/>
    </location>
</feature>
<evidence type="ECO:0000313" key="3">
    <source>
        <dbReference type="Proteomes" id="UP001151760"/>
    </source>
</evidence>
<gene>
    <name evidence="2" type="ORF">Tco_0800744</name>
</gene>
<protein>
    <submittedName>
        <fullName evidence="2">Uncharacterized protein</fullName>
    </submittedName>
</protein>
<reference evidence="2" key="2">
    <citation type="submission" date="2022-01" db="EMBL/GenBank/DDBJ databases">
        <authorList>
            <person name="Yamashiro T."/>
            <person name="Shiraishi A."/>
            <person name="Satake H."/>
            <person name="Nakayama K."/>
        </authorList>
    </citation>
    <scope>NUCLEOTIDE SEQUENCE</scope>
</reference>
<dbReference type="Proteomes" id="UP001151760">
    <property type="component" value="Unassembled WGS sequence"/>
</dbReference>
<proteinExistence type="predicted"/>
<reference evidence="2" key="1">
    <citation type="journal article" date="2022" name="Int. J. Mol. Sci.">
        <title>Draft Genome of Tanacetum Coccineum: Genomic Comparison of Closely Related Tanacetum-Family Plants.</title>
        <authorList>
            <person name="Yamashiro T."/>
            <person name="Shiraishi A."/>
            <person name="Nakayama K."/>
            <person name="Satake H."/>
        </authorList>
    </citation>
    <scope>NUCLEOTIDE SEQUENCE</scope>
</reference>
<evidence type="ECO:0000256" key="1">
    <source>
        <dbReference type="SAM" id="MobiDB-lite"/>
    </source>
</evidence>
<feature type="region of interest" description="Disordered" evidence="1">
    <location>
        <begin position="1"/>
        <end position="53"/>
    </location>
</feature>
<evidence type="ECO:0000313" key="2">
    <source>
        <dbReference type="EMBL" id="GJS93776.1"/>
    </source>
</evidence>
<sequence>MSNDDGSNLVGGGFSSNPDKADEPTTGHVKDGDTPTKDGSGESDGSYTSTFPAQGCKKENSKFELDHVSPYMDDVEHVNDHCTSQGIEVSERSLSSQLGGQVGSSKPRPTKIELEKIIAYSWWLNENDSIKGTNRLRAFNWNNLLHGSEGGCVMVSCQEPVSFEYMGPRGHFIFENVDSLKKVMILPEDMLRKEISCELGDTICEMLDEESRMCVSVVLSSVVARVAPEVDSGPTRSNGGLPGPFFMCLPGGLPLLNTFGCNSPSSPSWLRFSTNLTDESENDKANMLCFIIDHGINETVA</sequence>
<keyword evidence="3" id="KW-1185">Reference proteome</keyword>
<feature type="compositionally biased region" description="Basic and acidic residues" evidence="1">
    <location>
        <begin position="19"/>
        <end position="40"/>
    </location>
</feature>
<feature type="region of interest" description="Disordered" evidence="1">
    <location>
        <begin position="87"/>
        <end position="107"/>
    </location>
</feature>
<feature type="compositionally biased region" description="Polar residues" evidence="1">
    <location>
        <begin position="43"/>
        <end position="52"/>
    </location>
</feature>
<organism evidence="2 3">
    <name type="scientific">Tanacetum coccineum</name>
    <dbReference type="NCBI Taxonomy" id="301880"/>
    <lineage>
        <taxon>Eukaryota</taxon>
        <taxon>Viridiplantae</taxon>
        <taxon>Streptophyta</taxon>
        <taxon>Embryophyta</taxon>
        <taxon>Tracheophyta</taxon>
        <taxon>Spermatophyta</taxon>
        <taxon>Magnoliopsida</taxon>
        <taxon>eudicotyledons</taxon>
        <taxon>Gunneridae</taxon>
        <taxon>Pentapetalae</taxon>
        <taxon>asterids</taxon>
        <taxon>campanulids</taxon>
        <taxon>Asterales</taxon>
        <taxon>Asteraceae</taxon>
        <taxon>Asteroideae</taxon>
        <taxon>Anthemideae</taxon>
        <taxon>Anthemidinae</taxon>
        <taxon>Tanacetum</taxon>
    </lineage>
</organism>